<accession>A0A7V7PQM0</accession>
<organism evidence="2 3">
    <name type="scientific">Plantimonas leprariae</name>
    <dbReference type="NCBI Taxonomy" id="2615207"/>
    <lineage>
        <taxon>Bacteria</taxon>
        <taxon>Pseudomonadati</taxon>
        <taxon>Pseudomonadota</taxon>
        <taxon>Alphaproteobacteria</taxon>
        <taxon>Hyphomicrobiales</taxon>
        <taxon>Aurantimonadaceae</taxon>
        <taxon>Plantimonas</taxon>
    </lineage>
</organism>
<keyword evidence="3" id="KW-1185">Reference proteome</keyword>
<feature type="transmembrane region" description="Helical" evidence="1">
    <location>
        <begin position="177"/>
        <end position="197"/>
    </location>
</feature>
<keyword evidence="1" id="KW-0472">Membrane</keyword>
<gene>
    <name evidence="2" type="ORF">F6X38_06530</name>
</gene>
<keyword evidence="1" id="KW-0812">Transmembrane</keyword>
<feature type="transmembrane region" description="Helical" evidence="1">
    <location>
        <begin position="274"/>
        <end position="298"/>
    </location>
</feature>
<evidence type="ECO:0008006" key="4">
    <source>
        <dbReference type="Google" id="ProtNLM"/>
    </source>
</evidence>
<feature type="transmembrane region" description="Helical" evidence="1">
    <location>
        <begin position="53"/>
        <end position="70"/>
    </location>
</feature>
<protein>
    <recommendedName>
        <fullName evidence="4">DUF2232 domain-containing protein</fullName>
    </recommendedName>
</protein>
<dbReference type="RefSeq" id="WP_150968811.1">
    <property type="nucleotide sequence ID" value="NZ_VZDO01000004.1"/>
</dbReference>
<evidence type="ECO:0000256" key="1">
    <source>
        <dbReference type="SAM" id="Phobius"/>
    </source>
</evidence>
<sequence length="312" mass="31713">MRPSAILIGLLAGFATALLFAGVVVQSSLAIFLSLAAPLPIIIASLGWGSPIGFLAALAAGGGLGVVTGSTMSGALLFASIALPAAVVGHIAGLARPVASDAAGNPALDWFPVPRILLGIALVAILACTFTGWLVGYDPVAVGNELGEMFASQVGENEAARTQLQEFARQVVRIIPFLQPALLTLVLATSLYLGGAITRLSGKLARPRDDIPATAGSLPKLALPLFGLALAASFAPGAVGMIGAVATGSLGMAFTLSGLAAIHRMTRATRSRGLILFALYMSILFLTFPLVVATVLGLSETAKRRPAPPSIN</sequence>
<dbReference type="EMBL" id="VZDO01000004">
    <property type="protein sequence ID" value="KAB0680659.1"/>
    <property type="molecule type" value="Genomic_DNA"/>
</dbReference>
<comment type="caution">
    <text evidence="2">The sequence shown here is derived from an EMBL/GenBank/DDBJ whole genome shotgun (WGS) entry which is preliminary data.</text>
</comment>
<proteinExistence type="predicted"/>
<name>A0A7V7PQM0_9HYPH</name>
<feature type="transmembrane region" description="Helical" evidence="1">
    <location>
        <begin position="116"/>
        <end position="136"/>
    </location>
</feature>
<dbReference type="Proteomes" id="UP000432089">
    <property type="component" value="Unassembled WGS sequence"/>
</dbReference>
<feature type="transmembrane region" description="Helical" evidence="1">
    <location>
        <begin position="76"/>
        <end position="95"/>
    </location>
</feature>
<dbReference type="AlphaFoldDB" id="A0A7V7PQM0"/>
<evidence type="ECO:0000313" key="3">
    <source>
        <dbReference type="Proteomes" id="UP000432089"/>
    </source>
</evidence>
<reference evidence="2 3" key="1">
    <citation type="submission" date="2019-09" db="EMBL/GenBank/DDBJ databases">
        <title>YIM 132180 draft genome.</title>
        <authorList>
            <person name="Zhang K."/>
        </authorList>
    </citation>
    <scope>NUCLEOTIDE SEQUENCE [LARGE SCALE GENOMIC DNA]</scope>
    <source>
        <strain evidence="2 3">YIM 132180</strain>
    </source>
</reference>
<feature type="transmembrane region" description="Helical" evidence="1">
    <location>
        <begin position="241"/>
        <end position="262"/>
    </location>
</feature>
<keyword evidence="1" id="KW-1133">Transmembrane helix</keyword>
<evidence type="ECO:0000313" key="2">
    <source>
        <dbReference type="EMBL" id="KAB0680659.1"/>
    </source>
</evidence>